<reference evidence="1 2" key="1">
    <citation type="submission" date="2019-03" db="EMBL/GenBank/DDBJ databases">
        <title>Deep-cultivation of Planctomycetes and their phenomic and genomic characterization uncovers novel biology.</title>
        <authorList>
            <person name="Wiegand S."/>
            <person name="Jogler M."/>
            <person name="Boedeker C."/>
            <person name="Pinto D."/>
            <person name="Vollmers J."/>
            <person name="Rivas-Marin E."/>
            <person name="Kohn T."/>
            <person name="Peeters S.H."/>
            <person name="Heuer A."/>
            <person name="Rast P."/>
            <person name="Oberbeckmann S."/>
            <person name="Bunk B."/>
            <person name="Jeske O."/>
            <person name="Meyerdierks A."/>
            <person name="Storesund J.E."/>
            <person name="Kallscheuer N."/>
            <person name="Luecker S."/>
            <person name="Lage O.M."/>
            <person name="Pohl T."/>
            <person name="Merkel B.J."/>
            <person name="Hornburger P."/>
            <person name="Mueller R.-W."/>
            <person name="Bruemmer F."/>
            <person name="Labrenz M."/>
            <person name="Spormann A.M."/>
            <person name="Op den Camp H."/>
            <person name="Overmann J."/>
            <person name="Amann R."/>
            <person name="Jetten M.S.M."/>
            <person name="Mascher T."/>
            <person name="Medema M.H."/>
            <person name="Devos D.P."/>
            <person name="Kaster A.-K."/>
            <person name="Ovreas L."/>
            <person name="Rohde M."/>
            <person name="Galperin M.Y."/>
            <person name="Jogler C."/>
        </authorList>
    </citation>
    <scope>NUCLEOTIDE SEQUENCE [LARGE SCALE GENOMIC DNA]</scope>
    <source>
        <strain evidence="1 2">Enr10</strain>
    </source>
</reference>
<organism evidence="1 2">
    <name type="scientific">Gimesia panareensis</name>
    <dbReference type="NCBI Taxonomy" id="2527978"/>
    <lineage>
        <taxon>Bacteria</taxon>
        <taxon>Pseudomonadati</taxon>
        <taxon>Planctomycetota</taxon>
        <taxon>Planctomycetia</taxon>
        <taxon>Planctomycetales</taxon>
        <taxon>Planctomycetaceae</taxon>
        <taxon>Gimesia</taxon>
    </lineage>
</organism>
<dbReference type="InterPro" id="IPR012334">
    <property type="entry name" value="Pectin_lyas_fold"/>
</dbReference>
<dbReference type="Proteomes" id="UP000315647">
    <property type="component" value="Chromosome"/>
</dbReference>
<dbReference type="AlphaFoldDB" id="A0A517Q7P8"/>
<dbReference type="RefSeq" id="WP_145106582.1">
    <property type="nucleotide sequence ID" value="NZ_CP036277.1"/>
</dbReference>
<dbReference type="Gene3D" id="2.160.20.10">
    <property type="entry name" value="Single-stranded right-handed beta-helix, Pectin lyase-like"/>
    <property type="match status" value="2"/>
</dbReference>
<name>A0A517Q7P8_9PLAN</name>
<accession>A0A518A4B5</accession>
<proteinExistence type="predicted"/>
<keyword evidence="2" id="KW-1185">Reference proteome</keyword>
<evidence type="ECO:0000313" key="1">
    <source>
        <dbReference type="EMBL" id="QDT27643.1"/>
    </source>
</evidence>
<dbReference type="InterPro" id="IPR011050">
    <property type="entry name" value="Pectin_lyase_fold/virulence"/>
</dbReference>
<dbReference type="SUPFAM" id="SSF51126">
    <property type="entry name" value="Pectin lyase-like"/>
    <property type="match status" value="1"/>
</dbReference>
<accession>A0A517Q7P8</accession>
<sequence>MQMISHRYRLKSIQNRNQKFQSRCRAGELILGLALLLLISSTAVARDIHVDPDQGNDASTEGPLKTIRQAIRIAEPGDTIHLQPKVYYEYAGFYGKRGEPGKPIILDGHGATLEGSDPLDITQWKEVKPDLYRCEKLLPAVNAAILQRWFFVWNGKMVHMGRTSKGPSHELKQPEDLQPGEWTFVKEGTTNVEPLRGKGSFYLKVSSGAQLSEQNIRVPVRSAGVQFGGSKENYNAHLVIRNLTCTHPYNDGFNIHGHCEDVLFENIRAIECGDDGISAHETAEYKVDGFVSIGNSTGICDTGASRTSYNRVFIRDCLGFDLYFLDTGRYELTNAVVLSSAVRTLMLTGRTEAKTPCTLKMNNVFIRRVRGKNEVRISRNSILDASHVTLMGLNFQATGGEVKLFDSLIVGAIAEQLEEAEYEYLNVPRAAEPLTTEMSIWKDVKWAGDRNRYQLQSLRLDQTYFKPEEFGKFQQQTGQEQESEWLTDLSKVTGCGADLAKLKQSTIPKSELESPRIQSLLP</sequence>
<dbReference type="EMBL" id="CP037421">
    <property type="protein sequence ID" value="QDT27643.1"/>
    <property type="molecule type" value="Genomic_DNA"/>
</dbReference>
<evidence type="ECO:0000313" key="2">
    <source>
        <dbReference type="Proteomes" id="UP000315647"/>
    </source>
</evidence>
<gene>
    <name evidence="1" type="ORF">Enr10x_29610</name>
</gene>
<protein>
    <submittedName>
        <fullName evidence="1">Uncharacterized protein</fullName>
    </submittedName>
</protein>